<dbReference type="OrthoDB" id="2998253at2759"/>
<reference evidence="1" key="1">
    <citation type="submission" date="2020-11" db="EMBL/GenBank/DDBJ databases">
        <authorList>
            <consortium name="DOE Joint Genome Institute"/>
            <person name="Ahrendt S."/>
            <person name="Riley R."/>
            <person name="Andreopoulos W."/>
            <person name="Labutti K."/>
            <person name="Pangilinan J."/>
            <person name="Ruiz-Duenas F.J."/>
            <person name="Barrasa J.M."/>
            <person name="Sanchez-Garcia M."/>
            <person name="Camarero S."/>
            <person name="Miyauchi S."/>
            <person name="Serrano A."/>
            <person name="Linde D."/>
            <person name="Babiker R."/>
            <person name="Drula E."/>
            <person name="Ayuso-Fernandez I."/>
            <person name="Pacheco R."/>
            <person name="Padilla G."/>
            <person name="Ferreira P."/>
            <person name="Barriuso J."/>
            <person name="Kellner H."/>
            <person name="Castanera R."/>
            <person name="Alfaro M."/>
            <person name="Ramirez L."/>
            <person name="Pisabarro A.G."/>
            <person name="Kuo A."/>
            <person name="Tritt A."/>
            <person name="Lipzen A."/>
            <person name="He G."/>
            <person name="Yan M."/>
            <person name="Ng V."/>
            <person name="Cullen D."/>
            <person name="Martin F."/>
            <person name="Rosso M.-N."/>
            <person name="Henrissat B."/>
            <person name="Hibbett D."/>
            <person name="Martinez A.T."/>
            <person name="Grigoriev I.V."/>
        </authorList>
    </citation>
    <scope>NUCLEOTIDE SEQUENCE</scope>
    <source>
        <strain evidence="1">MF-IS2</strain>
    </source>
</reference>
<evidence type="ECO:0008006" key="3">
    <source>
        <dbReference type="Google" id="ProtNLM"/>
    </source>
</evidence>
<comment type="caution">
    <text evidence="1">The sequence shown here is derived from an EMBL/GenBank/DDBJ whole genome shotgun (WGS) entry which is preliminary data.</text>
</comment>
<gene>
    <name evidence="1" type="ORF">P691DRAFT_764467</name>
</gene>
<protein>
    <recommendedName>
        <fullName evidence="3">F-box domain-containing protein</fullName>
    </recommendedName>
</protein>
<accession>A0A9P6BXM4</accession>
<organism evidence="1 2">
    <name type="scientific">Macrolepiota fuliginosa MF-IS2</name>
    <dbReference type="NCBI Taxonomy" id="1400762"/>
    <lineage>
        <taxon>Eukaryota</taxon>
        <taxon>Fungi</taxon>
        <taxon>Dikarya</taxon>
        <taxon>Basidiomycota</taxon>
        <taxon>Agaricomycotina</taxon>
        <taxon>Agaricomycetes</taxon>
        <taxon>Agaricomycetidae</taxon>
        <taxon>Agaricales</taxon>
        <taxon>Agaricineae</taxon>
        <taxon>Agaricaceae</taxon>
        <taxon>Macrolepiota</taxon>
    </lineage>
</organism>
<dbReference type="Proteomes" id="UP000807342">
    <property type="component" value="Unassembled WGS sequence"/>
</dbReference>
<proteinExistence type="predicted"/>
<evidence type="ECO:0000313" key="2">
    <source>
        <dbReference type="Proteomes" id="UP000807342"/>
    </source>
</evidence>
<dbReference type="EMBL" id="MU151501">
    <property type="protein sequence ID" value="KAF9443242.1"/>
    <property type="molecule type" value="Genomic_DNA"/>
</dbReference>
<evidence type="ECO:0000313" key="1">
    <source>
        <dbReference type="EMBL" id="KAF9443242.1"/>
    </source>
</evidence>
<name>A0A9P6BXM4_9AGAR</name>
<keyword evidence="2" id="KW-1185">Reference proteome</keyword>
<dbReference type="AlphaFoldDB" id="A0A9P6BXM4"/>
<sequence length="585" mass="66711">MGALTGCPQCGYPDNTLKTTEFAQPWLSLPSALSPVESVSPHPANDESTLLHQEISRIDSAVRQLYEERAARCRRLNEIQSLPANLPFNILSTIFEFVCPPSEYNTSHQRVRRNNAKPLVLPVFALCAVSSRWRKVVLSMPQLWAKLDWDWRYHLSQDDTSALLHTYFARASPRLFDLKLTVDEKWEVENTIPYVPDHVDGHFKALKHSIFLENAHKIGILKLDAPNRWLHLVSRPFTHLSDLSLSSGRIDSRMDLSSLPSLAHLRLTNTKVTPILPWKQILTIHLVKSHANVSLELLARCPNLIHFHSQHPNHVRNESIIQKLRFPITLSHLVWLEWTCISSVWDDALFRHTHLPSLQRLSLTGDVSWSHDWEDVLKTFLSRLPPSSIDLELGYVRHFTDGPVPALKTLFRALPELHSLTLLEDDHSFVEKVLNLLIPFPLAYSPSSPSFSPSSSPLSSPLSSPPVSPVSNLYYDVIYLPTLHILSLRCPDRENAKAKDGGGVFTRLRGAPQQLPTIAEGDIFVELIRQRRRMLHLTAFHLDLDFSPAWRMKSQEELIALVEEGLELELLEKSKRVEWLPFCLV</sequence>
<dbReference type="SUPFAM" id="SSF52047">
    <property type="entry name" value="RNI-like"/>
    <property type="match status" value="1"/>
</dbReference>